<sequence length="102" mass="10074">MAFAAAALCAVFLAVLAMAQAVVVRHRAGGAADLAALAAADHALLGKRHACGLARQVAAAQRARVVRCAVTGETAEVAAEARAGPYGVTVRSRAGPPDGGAD</sequence>
<keyword evidence="4" id="KW-1185">Reference proteome</keyword>
<proteinExistence type="predicted"/>
<dbReference type="NCBIfam" id="TIGR03816">
    <property type="entry name" value="tadE_like_DECH"/>
    <property type="match status" value="1"/>
</dbReference>
<feature type="domain" description="Putative Flp pilus-assembly TadG-like N-terminal" evidence="2">
    <location>
        <begin position="1"/>
        <end position="41"/>
    </location>
</feature>
<reference evidence="3" key="1">
    <citation type="journal article" date="2014" name="Int. J. Syst. Evol. Microbiol.">
        <title>Complete genome sequence of Corynebacterium casei LMG S-19264T (=DSM 44701T), isolated from a smear-ripened cheese.</title>
        <authorList>
            <consortium name="US DOE Joint Genome Institute (JGI-PGF)"/>
            <person name="Walter F."/>
            <person name="Albersmeier A."/>
            <person name="Kalinowski J."/>
            <person name="Ruckert C."/>
        </authorList>
    </citation>
    <scope>NUCLEOTIDE SEQUENCE</scope>
    <source>
        <strain evidence="3">JCM 4059</strain>
    </source>
</reference>
<gene>
    <name evidence="3" type="ORF">GCM10010218_50360</name>
</gene>
<evidence type="ECO:0000259" key="2">
    <source>
        <dbReference type="Pfam" id="PF13400"/>
    </source>
</evidence>
<protein>
    <recommendedName>
        <fullName evidence="2">Putative Flp pilus-assembly TadG-like N-terminal domain-containing protein</fullName>
    </recommendedName>
</protein>
<evidence type="ECO:0000313" key="4">
    <source>
        <dbReference type="Proteomes" id="UP000638313"/>
    </source>
</evidence>
<dbReference type="InterPro" id="IPR021202">
    <property type="entry name" value="Rv3654c-like"/>
</dbReference>
<comment type="caution">
    <text evidence="3">The sequence shown here is derived from an EMBL/GenBank/DDBJ whole genome shotgun (WGS) entry which is preliminary data.</text>
</comment>
<name>A0A919B708_9ACTN</name>
<reference evidence="3" key="2">
    <citation type="submission" date="2020-09" db="EMBL/GenBank/DDBJ databases">
        <authorList>
            <person name="Sun Q."/>
            <person name="Ohkuma M."/>
        </authorList>
    </citation>
    <scope>NUCLEOTIDE SEQUENCE</scope>
    <source>
        <strain evidence="3">JCM 4059</strain>
    </source>
</reference>
<organism evidence="3 4">
    <name type="scientific">Streptomyces mashuensis</name>
    <dbReference type="NCBI Taxonomy" id="33904"/>
    <lineage>
        <taxon>Bacteria</taxon>
        <taxon>Bacillati</taxon>
        <taxon>Actinomycetota</taxon>
        <taxon>Actinomycetes</taxon>
        <taxon>Kitasatosporales</taxon>
        <taxon>Streptomycetaceae</taxon>
        <taxon>Streptomyces</taxon>
    </lineage>
</organism>
<feature type="signal peptide" evidence="1">
    <location>
        <begin position="1"/>
        <end position="19"/>
    </location>
</feature>
<dbReference type="Pfam" id="PF13400">
    <property type="entry name" value="Tad"/>
    <property type="match status" value="1"/>
</dbReference>
<feature type="chain" id="PRO_5038382170" description="Putative Flp pilus-assembly TadG-like N-terminal domain-containing protein" evidence="1">
    <location>
        <begin position="20"/>
        <end position="102"/>
    </location>
</feature>
<dbReference type="Proteomes" id="UP000638313">
    <property type="component" value="Unassembled WGS sequence"/>
</dbReference>
<dbReference type="EMBL" id="BNBD01000012">
    <property type="protein sequence ID" value="GHF62798.1"/>
    <property type="molecule type" value="Genomic_DNA"/>
</dbReference>
<accession>A0A919B708</accession>
<dbReference type="InterPro" id="IPR028087">
    <property type="entry name" value="Tad_N"/>
</dbReference>
<dbReference type="AlphaFoldDB" id="A0A919B708"/>
<evidence type="ECO:0000256" key="1">
    <source>
        <dbReference type="SAM" id="SignalP"/>
    </source>
</evidence>
<keyword evidence="1" id="KW-0732">Signal</keyword>
<evidence type="ECO:0000313" key="3">
    <source>
        <dbReference type="EMBL" id="GHF62798.1"/>
    </source>
</evidence>